<evidence type="ECO:0000313" key="3">
    <source>
        <dbReference type="Proteomes" id="UP001589747"/>
    </source>
</evidence>
<feature type="region of interest" description="Disordered" evidence="1">
    <location>
        <begin position="30"/>
        <end position="52"/>
    </location>
</feature>
<comment type="caution">
    <text evidence="2">The sequence shown here is derived from an EMBL/GenBank/DDBJ whole genome shotgun (WGS) entry which is preliminary data.</text>
</comment>
<accession>A0ABV5KXD8</accession>
<gene>
    <name evidence="2" type="ORF">ACFFSY_28425</name>
</gene>
<dbReference type="RefSeq" id="WP_377500562.1">
    <property type="nucleotide sequence ID" value="NZ_JBHMDO010000047.1"/>
</dbReference>
<organism evidence="2 3">
    <name type="scientific">Paenibacillus aurantiacus</name>
    <dbReference type="NCBI Taxonomy" id="1936118"/>
    <lineage>
        <taxon>Bacteria</taxon>
        <taxon>Bacillati</taxon>
        <taxon>Bacillota</taxon>
        <taxon>Bacilli</taxon>
        <taxon>Bacillales</taxon>
        <taxon>Paenibacillaceae</taxon>
        <taxon>Paenibacillus</taxon>
    </lineage>
</organism>
<feature type="compositionally biased region" description="Acidic residues" evidence="1">
    <location>
        <begin position="33"/>
        <end position="44"/>
    </location>
</feature>
<sequence length="52" mass="5875">MPHRKEIETDGDPNTQYEDVSAHERTGFFVSDADAEDQVPDDTYVETANPSF</sequence>
<name>A0ABV5KXD8_9BACL</name>
<evidence type="ECO:0000313" key="2">
    <source>
        <dbReference type="EMBL" id="MFB9329885.1"/>
    </source>
</evidence>
<keyword evidence="3" id="KW-1185">Reference proteome</keyword>
<evidence type="ECO:0000256" key="1">
    <source>
        <dbReference type="SAM" id="MobiDB-lite"/>
    </source>
</evidence>
<dbReference type="EMBL" id="JBHMDO010000047">
    <property type="protein sequence ID" value="MFB9329885.1"/>
    <property type="molecule type" value="Genomic_DNA"/>
</dbReference>
<protein>
    <submittedName>
        <fullName evidence="2">Uncharacterized protein</fullName>
    </submittedName>
</protein>
<proteinExistence type="predicted"/>
<dbReference type="Proteomes" id="UP001589747">
    <property type="component" value="Unassembled WGS sequence"/>
</dbReference>
<reference evidence="2 3" key="1">
    <citation type="submission" date="2024-09" db="EMBL/GenBank/DDBJ databases">
        <authorList>
            <person name="Sun Q."/>
            <person name="Mori K."/>
        </authorList>
    </citation>
    <scope>NUCLEOTIDE SEQUENCE [LARGE SCALE GENOMIC DNA]</scope>
    <source>
        <strain evidence="2 3">TISTR 2452</strain>
    </source>
</reference>